<evidence type="ECO:0000313" key="1">
    <source>
        <dbReference type="EMBL" id="KAJ9553166.1"/>
    </source>
</evidence>
<dbReference type="AlphaFoldDB" id="A0AA38TDG5"/>
<organism evidence="1 2">
    <name type="scientific">Centaurea solstitialis</name>
    <name type="common">yellow star-thistle</name>
    <dbReference type="NCBI Taxonomy" id="347529"/>
    <lineage>
        <taxon>Eukaryota</taxon>
        <taxon>Viridiplantae</taxon>
        <taxon>Streptophyta</taxon>
        <taxon>Embryophyta</taxon>
        <taxon>Tracheophyta</taxon>
        <taxon>Spermatophyta</taxon>
        <taxon>Magnoliopsida</taxon>
        <taxon>eudicotyledons</taxon>
        <taxon>Gunneridae</taxon>
        <taxon>Pentapetalae</taxon>
        <taxon>asterids</taxon>
        <taxon>campanulids</taxon>
        <taxon>Asterales</taxon>
        <taxon>Asteraceae</taxon>
        <taxon>Carduoideae</taxon>
        <taxon>Cardueae</taxon>
        <taxon>Centaureinae</taxon>
        <taxon>Centaurea</taxon>
    </lineage>
</organism>
<comment type="caution">
    <text evidence="1">The sequence shown here is derived from an EMBL/GenBank/DDBJ whole genome shotgun (WGS) entry which is preliminary data.</text>
</comment>
<dbReference type="Proteomes" id="UP001172457">
    <property type="component" value="Chromosome 4"/>
</dbReference>
<proteinExistence type="predicted"/>
<keyword evidence="2" id="KW-1185">Reference proteome</keyword>
<reference evidence="1" key="1">
    <citation type="submission" date="2023-03" db="EMBL/GenBank/DDBJ databases">
        <title>Chromosome-scale reference genome and RAD-based genetic map of yellow starthistle (Centaurea solstitialis) reveal putative structural variation and QTLs associated with invader traits.</title>
        <authorList>
            <person name="Reatini B."/>
            <person name="Cang F.A."/>
            <person name="Jiang Q."/>
            <person name="Mckibben M.T.W."/>
            <person name="Barker M.S."/>
            <person name="Rieseberg L.H."/>
            <person name="Dlugosch K.M."/>
        </authorList>
    </citation>
    <scope>NUCLEOTIDE SEQUENCE</scope>
    <source>
        <strain evidence="1">CAN-66</strain>
        <tissue evidence="1">Leaf</tissue>
    </source>
</reference>
<dbReference type="EMBL" id="JARYMX010000004">
    <property type="protein sequence ID" value="KAJ9553166.1"/>
    <property type="molecule type" value="Genomic_DNA"/>
</dbReference>
<accession>A0AA38TDG5</accession>
<evidence type="ECO:0000313" key="2">
    <source>
        <dbReference type="Proteomes" id="UP001172457"/>
    </source>
</evidence>
<name>A0AA38TDG5_9ASTR</name>
<dbReference type="PANTHER" id="PTHR11439">
    <property type="entry name" value="GAG-POL-RELATED RETROTRANSPOSON"/>
    <property type="match status" value="1"/>
</dbReference>
<dbReference type="CDD" id="cd09272">
    <property type="entry name" value="RNase_HI_RT_Ty1"/>
    <property type="match status" value="1"/>
</dbReference>
<sequence>MSTSFQLDADLSGNPVEQKNYRAIIGSLLYLMASRPDIMFATCVFARFQCDPRESHLGAVKRILKYLKGTPNFGLWYPKDSGFELKAFTDSYHAGCKLNRKSTSGACQFLGDKLVSWSSRKQNCVSLSTAEAEYVAATCCCSQVLWMKTQLADYGYTMHRIPIYYHVEKGNTELFFVESERQIADLFTKAFDENRHYYLLELMQNPVSGLNILFPDEINQPRCPASAFKSLESGLLNVLDSGLMVFLTPDSGDLNNPDSGFSSFPTRNLGVEMANQQNHPPSPIDNEADRALIAPELIRPILHNNEYVDLTNLEATSVLETRFGIFSIVGRVDETELVFNMEDLRRVLHLPAATDDGHEDFDPHVSGPILFNEILALGVTSEVNGVSQIWLDLTKDMTGRERLRHHSIPRLRFMGLIIRDHMDRNPEVRRRAGHPVVKPKPISRYYDRGLSYFKEFTPSQESTDLDLGFLPCDARILATSEQGIMVFETPHRKCRRLVLYHICKPATKQVVTLPNPKTRYLTEKVGIVVVGLNPLRYKILRLSQQPNTCNTTYCCEIFDSATFACKMLDDILDADHPFCDMKILKYEGKLAMACEPPNGRWEIWVRTMNEAWENKYVFEEKEDMKGISFGLNSFYDSDTAVVVDFNTLVFYNFKKGYSMSKIRLSGYVRDNYVFGFRSDFEPVV</sequence>
<gene>
    <name evidence="1" type="ORF">OSB04_017211</name>
</gene>
<dbReference type="PANTHER" id="PTHR11439:SF495">
    <property type="entry name" value="REVERSE TRANSCRIPTASE, RNA-DEPENDENT DNA POLYMERASE-RELATED"/>
    <property type="match status" value="1"/>
</dbReference>
<protein>
    <submittedName>
        <fullName evidence="1">Uncharacterized protein</fullName>
    </submittedName>
</protein>